<dbReference type="AlphaFoldDB" id="A0A8J8T5N1"/>
<evidence type="ECO:0000313" key="2">
    <source>
        <dbReference type="Proteomes" id="UP000785679"/>
    </source>
</evidence>
<protein>
    <submittedName>
        <fullName evidence="1">Uncharacterized protein</fullName>
    </submittedName>
</protein>
<dbReference type="Proteomes" id="UP000785679">
    <property type="component" value="Unassembled WGS sequence"/>
</dbReference>
<name>A0A8J8T5N1_HALGN</name>
<organism evidence="1 2">
    <name type="scientific">Halteria grandinella</name>
    <dbReference type="NCBI Taxonomy" id="5974"/>
    <lineage>
        <taxon>Eukaryota</taxon>
        <taxon>Sar</taxon>
        <taxon>Alveolata</taxon>
        <taxon>Ciliophora</taxon>
        <taxon>Intramacronucleata</taxon>
        <taxon>Spirotrichea</taxon>
        <taxon>Stichotrichia</taxon>
        <taxon>Sporadotrichida</taxon>
        <taxon>Halteriidae</taxon>
        <taxon>Halteria</taxon>
    </lineage>
</organism>
<evidence type="ECO:0000313" key="1">
    <source>
        <dbReference type="EMBL" id="TNV83297.1"/>
    </source>
</evidence>
<keyword evidence="2" id="KW-1185">Reference proteome</keyword>
<proteinExistence type="predicted"/>
<dbReference type="EMBL" id="RRYP01003963">
    <property type="protein sequence ID" value="TNV83297.1"/>
    <property type="molecule type" value="Genomic_DNA"/>
</dbReference>
<sequence length="70" mass="7798">MPHLCHWLNFRFDSILIQPLSFQMLQRISHGLMSRGIAQNSEALLKDPPSEKCPTLLCPLGAHNSVGTSI</sequence>
<accession>A0A8J8T5N1</accession>
<gene>
    <name evidence="1" type="ORF">FGO68_gene1772</name>
</gene>
<comment type="caution">
    <text evidence="1">The sequence shown here is derived from an EMBL/GenBank/DDBJ whole genome shotgun (WGS) entry which is preliminary data.</text>
</comment>
<reference evidence="1" key="1">
    <citation type="submission" date="2019-06" db="EMBL/GenBank/DDBJ databases">
        <authorList>
            <person name="Zheng W."/>
        </authorList>
    </citation>
    <scope>NUCLEOTIDE SEQUENCE</scope>
    <source>
        <strain evidence="1">QDHG01</strain>
    </source>
</reference>